<dbReference type="CDD" id="cd17546">
    <property type="entry name" value="REC_hyHK_CKI1_RcsC-like"/>
    <property type="match status" value="1"/>
</dbReference>
<name>A0A4P6HMU4_9BACT</name>
<sequence>MSGREAIFDTTSRAGKSLDASCCSRPAGGQPDAAAPVKAAASDGVAALRRRLSLLERHDSTAFLIFDREGRIREANPRAQRALGLEPAPAVAAQLWDIVAPGQPGQSLVPECPDDDCGLVVPWRLRHADGDWIVADVRLGRLAGGEAGLTLAVFEDQTEARDLIAALVAAKEAAEAASQARDAFLANMSHEIRTPLNGLLGMLQLLEGTRLDEEQGEFVTTALEAGRGLLGVMNAILDYSNAEGGALSFCRESYSPLTVLREVVDSFAAQARAAGLALTFSGDAALAQPVCGDAARLRQLAANLVSNAVKFTPKGSVTVRAERLDDPEAGPTLRLTVADTGIGIPPHALERVFEPFTQIDDTLTRRYQGTGLGLAMVRRLAALMGGTVRLDSVPGVGTTAVVEAPLALPVKAVETPEPAACRPLRVLVVDDEPVCGLTAKWLLEHLGHEAQCVSCGVEALDRLAETRFDVVLMDVCMARMDGLDAARRIRALGGPAGAVPIVALTARVLPADRRAIAAAGMDYFLAKPVDASELARVLAAVAAAAPA</sequence>
<evidence type="ECO:0000256" key="4">
    <source>
        <dbReference type="ARBA" id="ARBA00023012"/>
    </source>
</evidence>
<dbReference type="NCBIfam" id="TIGR00229">
    <property type="entry name" value="sensory_box"/>
    <property type="match status" value="1"/>
</dbReference>
<dbReference type="Pfam" id="PF02518">
    <property type="entry name" value="HATPase_c"/>
    <property type="match status" value="1"/>
</dbReference>
<dbReference type="SUPFAM" id="SSF55874">
    <property type="entry name" value="ATPase domain of HSP90 chaperone/DNA topoisomerase II/histidine kinase"/>
    <property type="match status" value="1"/>
</dbReference>
<gene>
    <name evidence="8" type="ORF">C3Y92_15475</name>
</gene>
<dbReference type="InterPro" id="IPR011006">
    <property type="entry name" value="CheY-like_superfamily"/>
</dbReference>
<accession>A0A4P6HMU4</accession>
<keyword evidence="9" id="KW-1185">Reference proteome</keyword>
<evidence type="ECO:0000313" key="8">
    <source>
        <dbReference type="EMBL" id="QAZ68553.1"/>
    </source>
</evidence>
<keyword evidence="4" id="KW-0902">Two-component regulatory system</keyword>
<dbReference type="EMBL" id="CP026538">
    <property type="protein sequence ID" value="QAZ68553.1"/>
    <property type="molecule type" value="Genomic_DNA"/>
</dbReference>
<evidence type="ECO:0000259" key="6">
    <source>
        <dbReference type="PROSITE" id="PS50109"/>
    </source>
</evidence>
<evidence type="ECO:0000256" key="5">
    <source>
        <dbReference type="PROSITE-ProRule" id="PRU00169"/>
    </source>
</evidence>
<evidence type="ECO:0000256" key="1">
    <source>
        <dbReference type="ARBA" id="ARBA00000085"/>
    </source>
</evidence>
<dbReference type="PROSITE" id="PS50110">
    <property type="entry name" value="RESPONSE_REGULATORY"/>
    <property type="match status" value="1"/>
</dbReference>
<evidence type="ECO:0000256" key="3">
    <source>
        <dbReference type="ARBA" id="ARBA00022553"/>
    </source>
</evidence>
<dbReference type="OrthoDB" id="9808408at2"/>
<dbReference type="CDD" id="cd00130">
    <property type="entry name" value="PAS"/>
    <property type="match status" value="1"/>
</dbReference>
<dbReference type="PANTHER" id="PTHR45339:SF1">
    <property type="entry name" value="HYBRID SIGNAL TRANSDUCTION HISTIDINE KINASE J"/>
    <property type="match status" value="1"/>
</dbReference>
<feature type="domain" description="Histidine kinase" evidence="6">
    <location>
        <begin position="187"/>
        <end position="408"/>
    </location>
</feature>
<dbReference type="KEGG" id="dcb:C3Y92_15475"/>
<dbReference type="InterPro" id="IPR003661">
    <property type="entry name" value="HisK_dim/P_dom"/>
</dbReference>
<dbReference type="AlphaFoldDB" id="A0A4P6HMU4"/>
<dbReference type="EC" id="2.7.13.3" evidence="2"/>
<dbReference type="SUPFAM" id="SSF55785">
    <property type="entry name" value="PYP-like sensor domain (PAS domain)"/>
    <property type="match status" value="1"/>
</dbReference>
<dbReference type="PROSITE" id="PS50109">
    <property type="entry name" value="HIS_KIN"/>
    <property type="match status" value="1"/>
</dbReference>
<dbReference type="Pfam" id="PF00072">
    <property type="entry name" value="Response_reg"/>
    <property type="match status" value="1"/>
</dbReference>
<reference evidence="8 9" key="1">
    <citation type="submission" date="2018-02" db="EMBL/GenBank/DDBJ databases">
        <title>Genome sequence of Desulfovibrio carbinolicus DSM 3852.</title>
        <authorList>
            <person name="Wilbanks E."/>
            <person name="Skennerton C.T."/>
            <person name="Orphan V.J."/>
        </authorList>
    </citation>
    <scope>NUCLEOTIDE SEQUENCE [LARGE SCALE GENOMIC DNA]</scope>
    <source>
        <strain evidence="8 9">DSM 3852</strain>
    </source>
</reference>
<dbReference type="SUPFAM" id="SSF52172">
    <property type="entry name" value="CheY-like"/>
    <property type="match status" value="1"/>
</dbReference>
<dbReference type="InterPro" id="IPR004358">
    <property type="entry name" value="Sig_transdc_His_kin-like_C"/>
</dbReference>
<dbReference type="Pfam" id="PF08448">
    <property type="entry name" value="PAS_4"/>
    <property type="match status" value="1"/>
</dbReference>
<dbReference type="SMART" id="SM00448">
    <property type="entry name" value="REC"/>
    <property type="match status" value="1"/>
</dbReference>
<comment type="catalytic activity">
    <reaction evidence="1">
        <text>ATP + protein L-histidine = ADP + protein N-phospho-L-histidine.</text>
        <dbReference type="EC" id="2.7.13.3"/>
    </reaction>
</comment>
<evidence type="ECO:0000259" key="7">
    <source>
        <dbReference type="PROSITE" id="PS50110"/>
    </source>
</evidence>
<keyword evidence="8" id="KW-0808">Transferase</keyword>
<proteinExistence type="predicted"/>
<feature type="domain" description="Response regulatory" evidence="7">
    <location>
        <begin position="425"/>
        <end position="542"/>
    </location>
</feature>
<protein>
    <recommendedName>
        <fullName evidence="2">histidine kinase</fullName>
        <ecNumber evidence="2">2.7.13.3</ecNumber>
    </recommendedName>
</protein>
<keyword evidence="3 5" id="KW-0597">Phosphoprotein</keyword>
<dbReference type="GO" id="GO:0000155">
    <property type="term" value="F:phosphorelay sensor kinase activity"/>
    <property type="evidence" value="ECO:0007669"/>
    <property type="project" value="InterPro"/>
</dbReference>
<dbReference type="Gene3D" id="3.30.450.20">
    <property type="entry name" value="PAS domain"/>
    <property type="match status" value="1"/>
</dbReference>
<dbReference type="InterPro" id="IPR035965">
    <property type="entry name" value="PAS-like_dom_sf"/>
</dbReference>
<dbReference type="Proteomes" id="UP000293296">
    <property type="component" value="Chromosome"/>
</dbReference>
<dbReference type="CDD" id="cd16922">
    <property type="entry name" value="HATPase_EvgS-ArcB-TorS-like"/>
    <property type="match status" value="1"/>
</dbReference>
<evidence type="ECO:0000313" key="9">
    <source>
        <dbReference type="Proteomes" id="UP000293296"/>
    </source>
</evidence>
<organism evidence="8 9">
    <name type="scientific">Solidesulfovibrio carbinolicus</name>
    <dbReference type="NCBI Taxonomy" id="296842"/>
    <lineage>
        <taxon>Bacteria</taxon>
        <taxon>Pseudomonadati</taxon>
        <taxon>Thermodesulfobacteriota</taxon>
        <taxon>Desulfovibrionia</taxon>
        <taxon>Desulfovibrionales</taxon>
        <taxon>Desulfovibrionaceae</taxon>
        <taxon>Solidesulfovibrio</taxon>
    </lineage>
</organism>
<dbReference type="PANTHER" id="PTHR45339">
    <property type="entry name" value="HYBRID SIGNAL TRANSDUCTION HISTIDINE KINASE J"/>
    <property type="match status" value="1"/>
</dbReference>
<dbReference type="InterPro" id="IPR000014">
    <property type="entry name" value="PAS"/>
</dbReference>
<dbReference type="InterPro" id="IPR005467">
    <property type="entry name" value="His_kinase_dom"/>
</dbReference>
<dbReference type="InterPro" id="IPR013656">
    <property type="entry name" value="PAS_4"/>
</dbReference>
<dbReference type="Gene3D" id="1.10.287.130">
    <property type="match status" value="1"/>
</dbReference>
<dbReference type="InterPro" id="IPR001789">
    <property type="entry name" value="Sig_transdc_resp-reg_receiver"/>
</dbReference>
<feature type="modified residue" description="4-aspartylphosphate" evidence="5">
    <location>
        <position position="474"/>
    </location>
</feature>
<dbReference type="Gene3D" id="3.40.50.2300">
    <property type="match status" value="1"/>
</dbReference>
<dbReference type="SMART" id="SM00388">
    <property type="entry name" value="HisKA"/>
    <property type="match status" value="1"/>
</dbReference>
<dbReference type="CDD" id="cd00082">
    <property type="entry name" value="HisKA"/>
    <property type="match status" value="1"/>
</dbReference>
<dbReference type="FunFam" id="3.30.565.10:FF:000010">
    <property type="entry name" value="Sensor histidine kinase RcsC"/>
    <property type="match status" value="1"/>
</dbReference>
<dbReference type="InterPro" id="IPR003594">
    <property type="entry name" value="HATPase_dom"/>
</dbReference>
<dbReference type="SUPFAM" id="SSF47384">
    <property type="entry name" value="Homodimeric domain of signal transducing histidine kinase"/>
    <property type="match status" value="1"/>
</dbReference>
<dbReference type="InterPro" id="IPR036890">
    <property type="entry name" value="HATPase_C_sf"/>
</dbReference>
<dbReference type="InterPro" id="IPR036097">
    <property type="entry name" value="HisK_dim/P_sf"/>
</dbReference>
<keyword evidence="8" id="KW-0418">Kinase</keyword>
<dbReference type="PRINTS" id="PR00344">
    <property type="entry name" value="BCTRLSENSOR"/>
</dbReference>
<dbReference type="SMART" id="SM00387">
    <property type="entry name" value="HATPase_c"/>
    <property type="match status" value="1"/>
</dbReference>
<evidence type="ECO:0000256" key="2">
    <source>
        <dbReference type="ARBA" id="ARBA00012438"/>
    </source>
</evidence>
<dbReference type="Gene3D" id="3.30.565.10">
    <property type="entry name" value="Histidine kinase-like ATPase, C-terminal domain"/>
    <property type="match status" value="1"/>
</dbReference>
<dbReference type="Pfam" id="PF00512">
    <property type="entry name" value="HisKA"/>
    <property type="match status" value="1"/>
</dbReference>